<keyword evidence="6" id="KW-1133">Transmembrane helix</keyword>
<keyword evidence="4 8" id="KW-0812">Transmembrane</keyword>
<dbReference type="EMBL" id="UZAL01029998">
    <property type="protein sequence ID" value="VDP51520.1"/>
    <property type="molecule type" value="Genomic_DNA"/>
</dbReference>
<dbReference type="AlphaFoldDB" id="A0A183P611"/>
<dbReference type="GO" id="GO:0016020">
    <property type="term" value="C:membrane"/>
    <property type="evidence" value="ECO:0007669"/>
    <property type="project" value="UniProtKB-SubCell"/>
</dbReference>
<evidence type="ECO:0000256" key="2">
    <source>
        <dbReference type="ARBA" id="ARBA00006375"/>
    </source>
</evidence>
<sequence>MELSIGSATSGQRNSLQVLLSVIKNEGFFAIYSGIAVTAGICGAFIGTPAEICLIRMTSDGRLPPAERLNYSNVFNALIRIAREEGVLTLWRGAVPTMGRAAVVNGAQLATYSQAKQKLLEVGHFTDGLNVHIMASLLSGFTTSVFSLPIDIAKTRIQNMKTIDGKPEYKNMGDVILRVVRNEGILSLWKGFTPYFLRIGPHTVLTFIFLEQLNRLYIKHIIGDTSGQRSGGL</sequence>
<keyword evidence="10" id="KW-1185">Reference proteome</keyword>
<comment type="similarity">
    <text evidence="2 8">Belongs to the mitochondrial carrier (TC 2.A.29) family.</text>
</comment>
<dbReference type="SUPFAM" id="SSF103506">
    <property type="entry name" value="Mitochondrial carrier"/>
    <property type="match status" value="1"/>
</dbReference>
<evidence type="ECO:0000256" key="7">
    <source>
        <dbReference type="ARBA" id="ARBA00023136"/>
    </source>
</evidence>
<dbReference type="InterPro" id="IPR050391">
    <property type="entry name" value="Mito_Metabolite_Transporter"/>
</dbReference>
<protein>
    <recommendedName>
        <fullName evidence="11">Mitochondrial 2-oxoglutarate/malate carrier protein</fullName>
    </recommendedName>
</protein>
<proteinExistence type="inferred from homology"/>
<organism evidence="9 10">
    <name type="scientific">Schistosoma mattheei</name>
    <dbReference type="NCBI Taxonomy" id="31246"/>
    <lineage>
        <taxon>Eukaryota</taxon>
        <taxon>Metazoa</taxon>
        <taxon>Spiralia</taxon>
        <taxon>Lophotrochozoa</taxon>
        <taxon>Platyhelminthes</taxon>
        <taxon>Trematoda</taxon>
        <taxon>Digenea</taxon>
        <taxon>Strigeidida</taxon>
        <taxon>Schistosomatoidea</taxon>
        <taxon>Schistosomatidae</taxon>
        <taxon>Schistosoma</taxon>
    </lineage>
</organism>
<evidence type="ECO:0000256" key="4">
    <source>
        <dbReference type="ARBA" id="ARBA00022692"/>
    </source>
</evidence>
<dbReference type="Gene3D" id="1.50.40.10">
    <property type="entry name" value="Mitochondrial carrier domain"/>
    <property type="match status" value="1"/>
</dbReference>
<dbReference type="InterPro" id="IPR018108">
    <property type="entry name" value="MCP_transmembrane"/>
</dbReference>
<dbReference type="PANTHER" id="PTHR45618">
    <property type="entry name" value="MITOCHONDRIAL DICARBOXYLATE CARRIER-RELATED"/>
    <property type="match status" value="1"/>
</dbReference>
<dbReference type="PROSITE" id="PS50920">
    <property type="entry name" value="SOLCAR"/>
    <property type="match status" value="2"/>
</dbReference>
<keyword evidence="5" id="KW-0677">Repeat</keyword>
<keyword evidence="7" id="KW-0472">Membrane</keyword>
<dbReference type="Pfam" id="PF00153">
    <property type="entry name" value="Mito_carr"/>
    <property type="match status" value="2"/>
</dbReference>
<evidence type="ECO:0000313" key="9">
    <source>
        <dbReference type="EMBL" id="VDP51520.1"/>
    </source>
</evidence>
<dbReference type="InterPro" id="IPR023395">
    <property type="entry name" value="MCP_dom_sf"/>
</dbReference>
<reference evidence="9 10" key="1">
    <citation type="submission" date="2018-11" db="EMBL/GenBank/DDBJ databases">
        <authorList>
            <consortium name="Pathogen Informatics"/>
        </authorList>
    </citation>
    <scope>NUCLEOTIDE SEQUENCE [LARGE SCALE GENOMIC DNA]</scope>
    <source>
        <strain>Denwood</strain>
        <strain evidence="10">Zambia</strain>
    </source>
</reference>
<keyword evidence="3 8" id="KW-0813">Transport</keyword>
<dbReference type="Proteomes" id="UP000269396">
    <property type="component" value="Unassembled WGS sequence"/>
</dbReference>
<comment type="subcellular location">
    <subcellularLocation>
        <location evidence="1">Membrane</location>
        <topology evidence="1">Multi-pass membrane protein</topology>
    </subcellularLocation>
</comment>
<evidence type="ECO:0008006" key="11">
    <source>
        <dbReference type="Google" id="ProtNLM"/>
    </source>
</evidence>
<evidence type="ECO:0000256" key="6">
    <source>
        <dbReference type="ARBA" id="ARBA00022989"/>
    </source>
</evidence>
<name>A0A183P611_9TREM</name>
<evidence type="ECO:0000256" key="3">
    <source>
        <dbReference type="ARBA" id="ARBA00022448"/>
    </source>
</evidence>
<accession>A0A183P611</accession>
<evidence type="ECO:0000256" key="1">
    <source>
        <dbReference type="ARBA" id="ARBA00004141"/>
    </source>
</evidence>
<evidence type="ECO:0000313" key="10">
    <source>
        <dbReference type="Proteomes" id="UP000269396"/>
    </source>
</evidence>
<dbReference type="STRING" id="31246.A0A183P611"/>
<evidence type="ECO:0000256" key="5">
    <source>
        <dbReference type="ARBA" id="ARBA00022737"/>
    </source>
</evidence>
<evidence type="ECO:0000256" key="8">
    <source>
        <dbReference type="RuleBase" id="RU000488"/>
    </source>
</evidence>
<gene>
    <name evidence="9" type="ORF">SMTD_LOCUS9797</name>
</gene>